<keyword evidence="3" id="KW-1185">Reference proteome</keyword>
<reference evidence="2 3" key="1">
    <citation type="submission" date="2013-07" db="EMBL/GenBank/DDBJ databases">
        <authorList>
            <person name="Stoco P.H."/>
            <person name="Wagner G."/>
            <person name="Gerber A."/>
            <person name="Zaha A."/>
            <person name="Thompson C."/>
            <person name="Bartholomeu D.C."/>
            <person name="Luckemeyer D.D."/>
            <person name="Bahia D."/>
            <person name="Loreto E."/>
            <person name="Prestes E.B."/>
            <person name="Lima F.M."/>
            <person name="Rodrigues-Luiz G."/>
            <person name="Vallejo G.A."/>
            <person name="Filho J.F."/>
            <person name="Monteiro K.M."/>
            <person name="Tyler K.M."/>
            <person name="de Almeida L.G."/>
            <person name="Ortiz M.F."/>
            <person name="Siervo M.A."/>
            <person name="de Moraes M.H."/>
            <person name="Cunha O.L."/>
            <person name="Mendonca-Neto R."/>
            <person name="Silva R."/>
            <person name="Teixeira S.M."/>
            <person name="Murta S.M."/>
            <person name="Sincero T.C."/>
            <person name="Mendes T.A."/>
            <person name="Urmenyi T.P."/>
            <person name="Silva V.G."/>
            <person name="da Rocha W.D."/>
            <person name="Andersson B."/>
            <person name="Romanha A.J."/>
            <person name="Steindel M."/>
            <person name="de Vasconcelos A.T."/>
            <person name="Grisard E.C."/>
        </authorList>
    </citation>
    <scope>NUCLEOTIDE SEQUENCE [LARGE SCALE GENOMIC DNA]</scope>
    <source>
        <strain evidence="2 3">SC58</strain>
    </source>
</reference>
<dbReference type="PANTHER" id="PTHR15977:SF15">
    <property type="entry name" value="CILIA- AND FLAGELLA-ASSOCIATED PROTEIN 46"/>
    <property type="match status" value="1"/>
</dbReference>
<proteinExistence type="predicted"/>
<dbReference type="OrthoDB" id="68437at2759"/>
<dbReference type="GO" id="GO:0060294">
    <property type="term" value="P:cilium movement involved in cell motility"/>
    <property type="evidence" value="ECO:0007669"/>
    <property type="project" value="InterPro"/>
</dbReference>
<dbReference type="Proteomes" id="UP000031737">
    <property type="component" value="Unassembled WGS sequence"/>
</dbReference>
<name>A0A061IUH7_TRYRA</name>
<accession>A0A061IUH7</accession>
<evidence type="ECO:0000313" key="3">
    <source>
        <dbReference type="Proteomes" id="UP000031737"/>
    </source>
</evidence>
<gene>
    <name evidence="2" type="ORF">TRSC58_06625</name>
</gene>
<dbReference type="EMBL" id="AUPL01006625">
    <property type="protein sequence ID" value="ESL05715.1"/>
    <property type="molecule type" value="Genomic_DNA"/>
</dbReference>
<dbReference type="Pfam" id="PF25439">
    <property type="entry name" value="TPR_CFAP46_N"/>
    <property type="match status" value="1"/>
</dbReference>
<protein>
    <submittedName>
        <fullName evidence="2">Uncharacterized protein</fullName>
    </submittedName>
</protein>
<dbReference type="PANTHER" id="PTHR15977">
    <property type="entry name" value="CILIA- AND FLAGELLA-ASSOCIATED PROTEIN 46"/>
    <property type="match status" value="1"/>
</dbReference>
<dbReference type="GO" id="GO:0035082">
    <property type="term" value="P:axoneme assembly"/>
    <property type="evidence" value="ECO:0007669"/>
    <property type="project" value="InterPro"/>
</dbReference>
<evidence type="ECO:0000313" key="2">
    <source>
        <dbReference type="EMBL" id="ESL05715.1"/>
    </source>
</evidence>
<comment type="caution">
    <text evidence="2">The sequence shown here is derived from an EMBL/GenBank/DDBJ whole genome shotgun (WGS) entry which is preliminary data.</text>
</comment>
<organism evidence="2 3">
    <name type="scientific">Trypanosoma rangeli SC58</name>
    <dbReference type="NCBI Taxonomy" id="429131"/>
    <lineage>
        <taxon>Eukaryota</taxon>
        <taxon>Discoba</taxon>
        <taxon>Euglenozoa</taxon>
        <taxon>Kinetoplastea</taxon>
        <taxon>Metakinetoplastina</taxon>
        <taxon>Trypanosomatida</taxon>
        <taxon>Trypanosomatidae</taxon>
        <taxon>Trypanosoma</taxon>
        <taxon>Herpetosoma</taxon>
    </lineage>
</organism>
<sequence length="2485" mass="274832">MVHIVGAVKQQLRASQKEHSVAALEQAFKTLQGLELGKTSGEVPSLNVFSELYILCCEAAMALGVWGVAESCLKNFMGKRAPTKALDARALYCEGLLGLHGIPSSSRGREKVTLHLRCATKIVTGIKIALEEWPKEAHTLTAGVEHLWLAIRDLFNPGTFDSVVDIAAFVVALHEKLGMGGPFSQLQWITRYAGCLRGVGRHQDAVTQLSTASEIVAKVGSERLQLQFLRVQIAFWANLSGTRSKQDYTKPVLQALYVAQSFFCGITDESSATAELIAAHEKLLLDPEKKETKMRSRKGMEAEITFSDPALVMDVLSEVVLGLALCGADEVCKVSLPKLLQSESVRPRLFGEFAQAILRARACGSLGAVKALDASYLTRTMADALFTCIKAVEGTMDSARMIDDPSEHAYTLQVGCVILWNLCLPLLQPETRGKLRLTLKRIMLLLTHYGTNLTALLVHVAYESSLIELEEDNPASAIEQLDRALALNHCVVNAEGNMVFPMDFALLCLRRRCVVRKAIDSSVFSAQEDQVIHLIEQARTSGSASNRLVLLQSAVTKLPPLGQLLDPGTLAMEKRSTLRERSKGTRAKRHTVTVEPPEEPAPRVITNPLAANIYYLLLKEAKEGNSPAMRPIIEKVASSLTQIDVINETESRDLLVIKAEAHLSMAEILATADKKSIGVKRDSTADAMSHISEAAKISIKLCAAGYREEWIAVNACLSLISWYSEMFRNGLFLPTTVALGELYAALNQTHVDPNREYKLFHDIGFGYIMSMLQSYIASKGEVDEELGCDTLAETLRKTFLYPLCEAGNSMLRQAGEVCREVMGKWQLPSQRKMFCLLDACIQRLLERNPEDSHHPQEQLLLLLGRLNGPMSVEEKRTLVNKEALELLRTDPSVELCGRLATHSIQVPDNERVTLELCRIADQLYQNGKLGWGTKCPITSHTGKERGHASNLAPSSAVATGGVFPKPTEDDWYWYADILLHQATVLGRLRSGIERSKRLDLEKRVLVAITNSAIAASHGPVATRVSQITEAYHALCCTAGSLSGASRPLLLASLRILLSPSLLSVALLSSRGSGGNRDGEGVAERDAVSSLITTMAAIFLSGLSEQGAYEEGIKALRDLLAVLPAKYHKLFRTYEAQFRSNLGLPTAQLVNKVKGGDPEIEAAVRIAIAKNAKSIADSTDGWMQAIEVLQWKPLQRAEALIQMSEWMTIRNAVSRRELITLLLSALDSVERFSECQMYRPLEESVREGSVWSLRQMMLSSLAGRTFPYSDAASMRSGTGSTGGLGELASLREVMTAIRIMYLLFVVAPEKPLDGYQLAICRRSCASTILHYVFCMWSIVSALIRSKETDAEEVLKHHPLELPEEFHAWQGFSADPGHIDFIRLSCPDDASHNTEKLWGMLFDVCEFLVEENWEPFTFMIFSWIEFAATWRYGASDPRTMVVVRAIRCKCQLAGARSGWGGSSSMYHVDVPTAEYWSGIQELLLSADAPPPSLPRSNGIVCFTSFRATTCYCVLSEAEDLFLLGRVQEALQWSGRVLPCALHVGNIDAVVRCHLLEARVRILRGEGASVVTRLRELEEEFSGITFRLWTTLNLLRFEALLSCGQVNEAMRLARELPQAFSLRVEKIATDGLAGEMAADVLKDCNRRALHGFAQQLVALLHLPRHRFCWPGESEEASRSYLAEVAEQLERMEDWRSRAVALRVRQSLQPLVEEVLSSADVEKGKKLLAVLYAEYCEAFQVTELIRSEMNVVAPLSLYTKGFATHPSIVKAYDEVLFMRARNCLNREILKEFLLLHYNQLSMEQLGIPTGGPQELNASVLQYMRDPAAYEKRRNSMTSECGQETSEGALEEDVNPHTDVVCALNHFGISQAHVEGANSMEAEAMLLRAVDGDGVCTPVQMEAVICASFAELHRRLKTLCQAEDAKWSAILTVKTRAEVEVGVRSRENERLTEKWCFPIPAMEELTGGKSGRKTMLPLRQRSRRPTATELHVQENKPVNLWVDENSNLPSMLQLGAKHALRLLEYKELAKCYVGMAHDLALSGSLCAAGTAIEFSQAAKMCDFLLDIQSALLQSSPESNLIRFIEKMKLNAPFLLNTPVFDTVRSTLMSTSSMLSYFDRALEWPVEPNKPKPLVLDFCALSVVREERTPYFLVALRCPDGGVYSRRVQLDVHSLLECGDELEALKKLKKEEIIKQNATRKTSLVGTSSSLLQSLLCRLQDLAAPLWADFNGIIAWLAPKCHIFLCLDPILQSLPLERLSVFTQFLSIQRELSVAHIRHKLLIRSGRSSSGGSLFIVDPLGEHETSLQALFGAETRPKATTSEIISSIRDNNGALCNPSPLCVRQALTAARHNTLLVDVCGSFTDLLNPRTLVELNLDHMIAALVAEGTNDSSLRREQKVHMIKTTLNLFYERQSIVSLLFLSRGVQYFCSNVFLPLSPEDCDLVCRRSLPAIFGGGKGLFDAVRGGTGEGADSLASAFFFYGVPPSGKPK</sequence>
<dbReference type="VEuPathDB" id="TriTrypDB:TRSC58_06625"/>
<dbReference type="InterPro" id="IPR039586">
    <property type="entry name" value="CFAP46"/>
</dbReference>
<evidence type="ECO:0000256" key="1">
    <source>
        <dbReference type="SAM" id="MobiDB-lite"/>
    </source>
</evidence>
<dbReference type="InterPro" id="IPR057466">
    <property type="entry name" value="CFAP46_TPR"/>
</dbReference>
<feature type="region of interest" description="Disordered" evidence="1">
    <location>
        <begin position="576"/>
        <end position="601"/>
    </location>
</feature>